<organism evidence="2 3">
    <name type="scientific">Chaetoceros tenuissimus</name>
    <dbReference type="NCBI Taxonomy" id="426638"/>
    <lineage>
        <taxon>Eukaryota</taxon>
        <taxon>Sar</taxon>
        <taxon>Stramenopiles</taxon>
        <taxon>Ochrophyta</taxon>
        <taxon>Bacillariophyta</taxon>
        <taxon>Coscinodiscophyceae</taxon>
        <taxon>Chaetocerotophycidae</taxon>
        <taxon>Chaetocerotales</taxon>
        <taxon>Chaetocerotaceae</taxon>
        <taxon>Chaetoceros</taxon>
    </lineage>
</organism>
<name>A0AAD3D5W5_9STRA</name>
<evidence type="ECO:0000259" key="1">
    <source>
        <dbReference type="Pfam" id="PF05548"/>
    </source>
</evidence>
<comment type="caution">
    <text evidence="2">The sequence shown here is derived from an EMBL/GenBank/DDBJ whole genome shotgun (WGS) entry which is preliminary data.</text>
</comment>
<evidence type="ECO:0000313" key="2">
    <source>
        <dbReference type="EMBL" id="GFH58373.1"/>
    </source>
</evidence>
<feature type="domain" description="Peptidase M11 gametolysin" evidence="1">
    <location>
        <begin position="248"/>
        <end position="322"/>
    </location>
</feature>
<accession>A0AAD3D5W5</accession>
<protein>
    <recommendedName>
        <fullName evidence="1">Peptidase M11 gametolysin domain-containing protein</fullName>
    </recommendedName>
</protein>
<proteinExistence type="predicted"/>
<keyword evidence="3" id="KW-1185">Reference proteome</keyword>
<dbReference type="InterPro" id="IPR008752">
    <property type="entry name" value="Peptidase_M11"/>
</dbReference>
<dbReference type="AlphaFoldDB" id="A0AAD3D5W5"/>
<dbReference type="Pfam" id="PF05548">
    <property type="entry name" value="Peptidase_M11"/>
    <property type="match status" value="1"/>
</dbReference>
<dbReference type="EMBL" id="BLLK01000062">
    <property type="protein sequence ID" value="GFH58373.1"/>
    <property type="molecule type" value="Genomic_DNA"/>
</dbReference>
<sequence>MKFNFLPFLASIAHPVSSSFKSVTGDSSCTLFLKFTLFKDGHEEAQVDCFDEETKSFIKVTSLEGSEEHLQDRLLQKFKTGELISGESTMMHKEAFVEDSYYFLPSDDVGDAAFEHKPNARNRRRLGIAGDLTVLAVRFDYADDVSTSATMAQISAKWFDTSAAIGISFKSQAEACSDDTVTVSMFTGPNIVDGVIEVDMTGTDFNETANIYDIGEEAWDATEEVLSGLPDHLVLCLPPSPSDEYNEIAGWAYLNHYVSAYNDDRCLHTKVQLHEIGHNWGLHHSTSNGEEYGDLSGSMGGISGQQACFNAPKNMELGWYSDKTVTVSDTWSGKLYGISSYASAASSDAVILYIPSTSSRSRFDIFVSFNGASGMNSATGLGADKVLVHYRNSGTGEKSSLEEILGTGESFIGGGSFITPAISVSVGSISGSTYADVTVTVEPCRDLPLTIILDTDYYPEETSWTLTNNCNGDEVSSASTALYEHPWWDTQHVHTLCVPEGEYSFTINDSEGDGIWSYNYGYGSYQVQYNGKTVASGGEFNSTETTIFGECVFFLLCCKQKPTFTSNEMKITFSGFDESIDLTTLITALETITKNAIIEVLAEKGFAVTESNISITSTVVSRRNLEEIDSRYLQGTSSIQQDVTVNAPTSAVNSGEINSNIATSTAASGNTNLQGLSVQASIVYEEPPWPCSGVTCGNAGHCQVTSPTTALCKCENTFIPSESGLECICPDELEFHANVNRCLPPPTAAPSDLPSVLPSLTPSMVPSNGNIDEEDPTCFDDMSGTFKLFNVMEEVECAWLTRNKDKTKVRKNKYCILDEVKSLCQSTCGKCTACDDKEGTFTLLNMKKRETCAWLTKNKDKAEKRKEAYCILDKVRDLCKASCGACTVEDRSGRV</sequence>
<reference evidence="2 3" key="1">
    <citation type="journal article" date="2021" name="Sci. Rep.">
        <title>The genome of the diatom Chaetoceros tenuissimus carries an ancient integrated fragment of an extant virus.</title>
        <authorList>
            <person name="Hongo Y."/>
            <person name="Kimura K."/>
            <person name="Takaki Y."/>
            <person name="Yoshida Y."/>
            <person name="Baba S."/>
            <person name="Kobayashi G."/>
            <person name="Nagasaki K."/>
            <person name="Hano T."/>
            <person name="Tomaru Y."/>
        </authorList>
    </citation>
    <scope>NUCLEOTIDE SEQUENCE [LARGE SCALE GENOMIC DNA]</scope>
    <source>
        <strain evidence="2 3">NIES-3715</strain>
    </source>
</reference>
<dbReference type="Proteomes" id="UP001054902">
    <property type="component" value="Unassembled WGS sequence"/>
</dbReference>
<gene>
    <name evidence="2" type="ORF">CTEN210_14849</name>
</gene>
<evidence type="ECO:0000313" key="3">
    <source>
        <dbReference type="Proteomes" id="UP001054902"/>
    </source>
</evidence>
<dbReference type="SUPFAM" id="SSF55486">
    <property type="entry name" value="Metalloproteases ('zincins'), catalytic domain"/>
    <property type="match status" value="1"/>
</dbReference>